<dbReference type="PANTHER" id="PTHR47481:SF9">
    <property type="entry name" value="RETROTRANSPOSON GAG DOMAIN-CONTAINING PROTEIN"/>
    <property type="match status" value="1"/>
</dbReference>
<dbReference type="Proteomes" id="UP000619265">
    <property type="component" value="Unassembled WGS sequence"/>
</dbReference>
<evidence type="ECO:0000313" key="2">
    <source>
        <dbReference type="EMBL" id="KAF5454350.1"/>
    </source>
</evidence>
<feature type="compositionally biased region" description="Low complexity" evidence="1">
    <location>
        <begin position="222"/>
        <end position="234"/>
    </location>
</feature>
<reference evidence="2" key="2">
    <citation type="submission" date="2020-03" db="EMBL/GenBank/DDBJ databases">
        <title>Walnut 2.0.</title>
        <authorList>
            <person name="Marrano A."/>
            <person name="Britton M."/>
            <person name="Zimin A.V."/>
            <person name="Zaini P.A."/>
            <person name="Workman R."/>
            <person name="Puiu D."/>
            <person name="Bianco L."/>
            <person name="Allen B.J."/>
            <person name="Troggio M."/>
            <person name="Leslie C.A."/>
            <person name="Timp W."/>
            <person name="Dendekar A."/>
            <person name="Salzberg S.L."/>
            <person name="Neale D.B."/>
        </authorList>
    </citation>
    <scope>NUCLEOTIDE SEQUENCE</scope>
    <source>
        <tissue evidence="2">Leaves</tissue>
    </source>
</reference>
<name>A0A833ULA8_JUGRE</name>
<dbReference type="EMBL" id="LIHL02000011">
    <property type="protein sequence ID" value="KAF5454350.1"/>
    <property type="molecule type" value="Genomic_DNA"/>
</dbReference>
<comment type="caution">
    <text evidence="2">The sequence shown here is derived from an EMBL/GenBank/DDBJ whole genome shotgun (WGS) entry which is preliminary data.</text>
</comment>
<organism evidence="2 3">
    <name type="scientific">Juglans regia</name>
    <name type="common">English walnut</name>
    <dbReference type="NCBI Taxonomy" id="51240"/>
    <lineage>
        <taxon>Eukaryota</taxon>
        <taxon>Viridiplantae</taxon>
        <taxon>Streptophyta</taxon>
        <taxon>Embryophyta</taxon>
        <taxon>Tracheophyta</taxon>
        <taxon>Spermatophyta</taxon>
        <taxon>Magnoliopsida</taxon>
        <taxon>eudicotyledons</taxon>
        <taxon>Gunneridae</taxon>
        <taxon>Pentapetalae</taxon>
        <taxon>rosids</taxon>
        <taxon>fabids</taxon>
        <taxon>Fagales</taxon>
        <taxon>Juglandaceae</taxon>
        <taxon>Juglans</taxon>
    </lineage>
</organism>
<feature type="region of interest" description="Disordered" evidence="1">
    <location>
        <begin position="214"/>
        <end position="250"/>
    </location>
</feature>
<evidence type="ECO:0000256" key="1">
    <source>
        <dbReference type="SAM" id="MobiDB-lite"/>
    </source>
</evidence>
<proteinExistence type="predicted"/>
<protein>
    <recommendedName>
        <fullName evidence="4">Retrovirus-related Pol polyprotein from transposon RE1</fullName>
    </recommendedName>
</protein>
<dbReference type="PANTHER" id="PTHR47481">
    <property type="match status" value="1"/>
</dbReference>
<sequence>MEQEGEEMLDTYPVHMEDDGGSSMERKLEKCPSPVGTSSTELNKTHWVRQDKLILSAILASTSTTITPLIATAKTSHEAWKKLNHMYANKSRTQAMQLKEELTLIQRGTHSIPDYLHAVKALANEIALIDHPISDDDLTLYILNRLGFDFREIATPIRARETSLAFKELHDILMGHEGYLRRLEMKTQQLVASANFSYRNKMKFGASAGYQSNGPYKAVGPSRSQGQNRNSQGQRNRKSSNTPNQHRYQPKCQFCNQMGHTAKFAPNFIHLKSR</sequence>
<dbReference type="AlphaFoldDB" id="A0A833ULA8"/>
<reference evidence="2" key="1">
    <citation type="submission" date="2015-10" db="EMBL/GenBank/DDBJ databases">
        <authorList>
            <person name="Martinez-Garcia P.J."/>
            <person name="Crepeau M.W."/>
            <person name="Puiu D."/>
            <person name="Gonzalez-Ibeas D."/>
            <person name="Whalen J."/>
            <person name="Stevens K."/>
            <person name="Paul R."/>
            <person name="Butterfield T."/>
            <person name="Britton M."/>
            <person name="Reagan R."/>
            <person name="Chakraborty S."/>
            <person name="Walawage S.L."/>
            <person name="Vasquez-Gross H.A."/>
            <person name="Cardeno C."/>
            <person name="Famula R."/>
            <person name="Pratt K."/>
            <person name="Kuruganti S."/>
            <person name="Aradhya M.K."/>
            <person name="Leslie C.A."/>
            <person name="Dandekar A.M."/>
            <person name="Salzberg S.L."/>
            <person name="Wegrzyn J.L."/>
            <person name="Langley C.H."/>
            <person name="Neale D.B."/>
        </authorList>
    </citation>
    <scope>NUCLEOTIDE SEQUENCE</scope>
    <source>
        <tissue evidence="2">Leaves</tissue>
    </source>
</reference>
<accession>A0A833ULA8</accession>
<dbReference type="Gramene" id="Jr11_05860_p1">
    <property type="protein sequence ID" value="cds.Jr11_05860_p1"/>
    <property type="gene ID" value="Jr11_05860"/>
</dbReference>
<feature type="region of interest" description="Disordered" evidence="1">
    <location>
        <begin position="1"/>
        <end position="39"/>
    </location>
</feature>
<evidence type="ECO:0000313" key="3">
    <source>
        <dbReference type="Proteomes" id="UP000619265"/>
    </source>
</evidence>
<dbReference type="Pfam" id="PF14223">
    <property type="entry name" value="Retrotran_gag_2"/>
    <property type="match status" value="1"/>
</dbReference>
<gene>
    <name evidence="2" type="ORF">F2P56_024022</name>
</gene>
<evidence type="ECO:0008006" key="4">
    <source>
        <dbReference type="Google" id="ProtNLM"/>
    </source>
</evidence>